<comment type="caution">
    <text evidence="2">The sequence shown here is derived from an EMBL/GenBank/DDBJ whole genome shotgun (WGS) entry which is preliminary data.</text>
</comment>
<keyword evidence="3" id="KW-1185">Reference proteome</keyword>
<evidence type="ECO:0000313" key="3">
    <source>
        <dbReference type="Proteomes" id="UP000448292"/>
    </source>
</evidence>
<dbReference type="EMBL" id="QMIE01000022">
    <property type="protein sequence ID" value="TVM14588.1"/>
    <property type="molecule type" value="Genomic_DNA"/>
</dbReference>
<feature type="transmembrane region" description="Helical" evidence="1">
    <location>
        <begin position="37"/>
        <end position="60"/>
    </location>
</feature>
<feature type="transmembrane region" description="Helical" evidence="1">
    <location>
        <begin position="12"/>
        <end position="31"/>
    </location>
</feature>
<name>A0A7M3MAC7_9BACT</name>
<keyword evidence="1" id="KW-0472">Membrane</keyword>
<keyword evidence="1" id="KW-0812">Transmembrane</keyword>
<accession>A0A7M3MAC7</accession>
<evidence type="ECO:0000313" key="2">
    <source>
        <dbReference type="EMBL" id="TVM14588.1"/>
    </source>
</evidence>
<keyword evidence="1" id="KW-1133">Transmembrane helix</keyword>
<gene>
    <name evidence="2" type="ORF">DPQ33_17120</name>
</gene>
<evidence type="ECO:0000256" key="1">
    <source>
        <dbReference type="SAM" id="Phobius"/>
    </source>
</evidence>
<reference evidence="2 3" key="1">
    <citation type="submission" date="2018-06" db="EMBL/GenBank/DDBJ databases">
        <title>Complete genome of Desulfovibrio indonesiensis P37SLT.</title>
        <authorList>
            <person name="Crispim J.S."/>
            <person name="Vidigal P.M.P."/>
            <person name="Silva L.C.F."/>
            <person name="Laguardia C.N."/>
            <person name="Araujo L.C."/>
            <person name="Dias R.S."/>
            <person name="Sousa M.P."/>
            <person name="Paula S.O."/>
            <person name="Silva C."/>
        </authorList>
    </citation>
    <scope>NUCLEOTIDE SEQUENCE [LARGE SCALE GENOMIC DNA]</scope>
    <source>
        <strain evidence="2 3">P37SLT</strain>
    </source>
</reference>
<dbReference type="RefSeq" id="WP_144304451.1">
    <property type="nucleotide sequence ID" value="NZ_QMIE01000022.1"/>
</dbReference>
<protein>
    <submittedName>
        <fullName evidence="2">Uncharacterized protein</fullName>
    </submittedName>
</protein>
<dbReference type="Proteomes" id="UP000448292">
    <property type="component" value="Unassembled WGS sequence"/>
</dbReference>
<organism evidence="2 3">
    <name type="scientific">Oceanidesulfovibrio indonesiensis</name>
    <dbReference type="NCBI Taxonomy" id="54767"/>
    <lineage>
        <taxon>Bacteria</taxon>
        <taxon>Pseudomonadati</taxon>
        <taxon>Thermodesulfobacteriota</taxon>
        <taxon>Desulfovibrionia</taxon>
        <taxon>Desulfovibrionales</taxon>
        <taxon>Desulfovibrionaceae</taxon>
        <taxon>Oceanidesulfovibrio</taxon>
    </lineage>
</organism>
<dbReference type="AlphaFoldDB" id="A0A7M3MAC7"/>
<proteinExistence type="predicted"/>
<sequence length="77" mass="8862">MTGLNTRQKIAVLTMDVLLLLELTLCVYFSYQDKANMPYLFMRSYIPLCLGTLITFKILIHKLRTKEIESEVACSEA</sequence>